<evidence type="ECO:0000313" key="4">
    <source>
        <dbReference type="Proteomes" id="UP000615326"/>
    </source>
</evidence>
<organism evidence="3 4">
    <name type="scientific">Acetobacter fallax</name>
    <dbReference type="NCBI Taxonomy" id="1737473"/>
    <lineage>
        <taxon>Bacteria</taxon>
        <taxon>Pseudomonadati</taxon>
        <taxon>Pseudomonadota</taxon>
        <taxon>Alphaproteobacteria</taxon>
        <taxon>Acetobacterales</taxon>
        <taxon>Acetobacteraceae</taxon>
        <taxon>Acetobacter</taxon>
    </lineage>
</organism>
<dbReference type="EMBL" id="WOSW01000007">
    <property type="protein sequence ID" value="NHO32121.1"/>
    <property type="molecule type" value="Genomic_DNA"/>
</dbReference>
<protein>
    <recommendedName>
        <fullName evidence="5">Secreted protein</fullName>
    </recommendedName>
</protein>
<keyword evidence="2" id="KW-0732">Signal</keyword>
<gene>
    <name evidence="3" type="ORF">GOB84_05995</name>
</gene>
<evidence type="ECO:0008006" key="5">
    <source>
        <dbReference type="Google" id="ProtNLM"/>
    </source>
</evidence>
<feature type="region of interest" description="Disordered" evidence="1">
    <location>
        <begin position="248"/>
        <end position="287"/>
    </location>
</feature>
<dbReference type="Proteomes" id="UP000615326">
    <property type="component" value="Unassembled WGS sequence"/>
</dbReference>
<accession>A0ABX0KA79</accession>
<feature type="signal peptide" evidence="2">
    <location>
        <begin position="1"/>
        <end position="20"/>
    </location>
</feature>
<evidence type="ECO:0000313" key="3">
    <source>
        <dbReference type="EMBL" id="NHO32121.1"/>
    </source>
</evidence>
<sequence>MMKRLTVLTTFLLASTAAIGVIGEHPDLVTNVVRNSVRTASAAPNDALTVNEGMNVGSLPAQGAEGGNWPARPRAAFFDNFKDVASSPRTIHLGGLQDHADAYVNLLGMEMGHSDNSGAILTVQDANTSFYSNRNGAGLTDGVLEFTKTNNNAPRLEAGSDIANPDGKKRAVTFTKTGFSVSPAFDAYQMSLIQGAGRIRVYTNWKNGNNNPPVRNGLAHPNEYFAYLDADSAVTSGSGDSSVTTFNVMTDDDSGAPGWRTENSPDAVSAPPGRNPGDTIDNTSDTTSHAPGLVWHYSHPAVFIGMADHKFIHNDMAQFIPGNDSISREMTGVEYDLLAVQNKDYQYKISGITVNASGNGHKLTEDSVDMVLAGVIPHHLEIWDSCETQAIETSGFVVPGACNTRTPNSGYVMGQFNGRSYNGHRISLSFANLVRSNPSVDWTSNVPALIASIDGDGNNPLSAGSGQGGIKWNQDGDAGSVSLCGGEFAKNCGLTVSGTGTVKTTALVVPFGTPSSSSTPCERGQIEVDDRYTYTCVARNKWHRASNGSSW</sequence>
<proteinExistence type="predicted"/>
<feature type="chain" id="PRO_5047268450" description="Secreted protein" evidence="2">
    <location>
        <begin position="21"/>
        <end position="551"/>
    </location>
</feature>
<name>A0ABX0KA79_9PROT</name>
<dbReference type="RefSeq" id="WP_173576656.1">
    <property type="nucleotide sequence ID" value="NZ_WOSW01000007.1"/>
</dbReference>
<evidence type="ECO:0000256" key="2">
    <source>
        <dbReference type="SAM" id="SignalP"/>
    </source>
</evidence>
<evidence type="ECO:0000256" key="1">
    <source>
        <dbReference type="SAM" id="MobiDB-lite"/>
    </source>
</evidence>
<reference evidence="3 4" key="1">
    <citation type="journal article" date="2020" name="Int. J. Syst. Evol. Microbiol.">
        <title>Novel acetic acid bacteria from cider fermentations: Acetobacter conturbans sp. nov. and Acetobacter fallax sp. nov.</title>
        <authorList>
            <person name="Sombolestani A.S."/>
            <person name="Cleenwerck I."/>
            <person name="Cnockaert M."/>
            <person name="Borremans W."/>
            <person name="Wieme A.D."/>
            <person name="De Vuyst L."/>
            <person name="Vandamme P."/>
        </authorList>
    </citation>
    <scope>NUCLEOTIDE SEQUENCE [LARGE SCALE GENOMIC DNA]</scope>
    <source>
        <strain evidence="3 4">LMG 1637</strain>
    </source>
</reference>
<keyword evidence="4" id="KW-1185">Reference proteome</keyword>
<comment type="caution">
    <text evidence="3">The sequence shown here is derived from an EMBL/GenBank/DDBJ whole genome shotgun (WGS) entry which is preliminary data.</text>
</comment>